<dbReference type="Proteomes" id="UP001147700">
    <property type="component" value="Unassembled WGS sequence"/>
</dbReference>
<comment type="function">
    <text evidence="1 7">Is required not only for elongation of protein synthesis but also for the initiation of all mRNA translation through initiator tRNA(fMet) aminoacylation.</text>
</comment>
<evidence type="ECO:0000259" key="9">
    <source>
        <dbReference type="Pfam" id="PF09334"/>
    </source>
</evidence>
<feature type="binding site" evidence="7">
    <location>
        <position position="125"/>
    </location>
    <ligand>
        <name>Zn(2+)</name>
        <dbReference type="ChEBI" id="CHEBI:29105"/>
    </ligand>
</feature>
<proteinExistence type="inferred from homology"/>
<dbReference type="CDD" id="cd07957">
    <property type="entry name" value="Anticodon_Ia_Met"/>
    <property type="match status" value="1"/>
</dbReference>
<dbReference type="NCBIfam" id="TIGR00398">
    <property type="entry name" value="metG"/>
    <property type="match status" value="1"/>
</dbReference>
<dbReference type="Gene3D" id="2.170.220.10">
    <property type="match status" value="1"/>
</dbReference>
<dbReference type="GO" id="GO:0004825">
    <property type="term" value="F:methionine-tRNA ligase activity"/>
    <property type="evidence" value="ECO:0007669"/>
    <property type="project" value="UniProtKB-EC"/>
</dbReference>
<accession>A0ABT4RI90</accession>
<evidence type="ECO:0000259" key="10">
    <source>
        <dbReference type="Pfam" id="PF19303"/>
    </source>
</evidence>
<keyword evidence="7" id="KW-0963">Cytoplasm</keyword>
<dbReference type="SUPFAM" id="SSF52374">
    <property type="entry name" value="Nucleotidylyl transferase"/>
    <property type="match status" value="1"/>
</dbReference>
<comment type="similarity">
    <text evidence="7">Belongs to the class-I aminoacyl-tRNA synthetase family. MetG type 2A subfamily.</text>
</comment>
<evidence type="ECO:0000313" key="11">
    <source>
        <dbReference type="EMBL" id="MDA0138193.1"/>
    </source>
</evidence>
<dbReference type="EC" id="6.1.1.10" evidence="7"/>
<dbReference type="SUPFAM" id="SSF47323">
    <property type="entry name" value="Anticodon-binding domain of a subclass of class I aminoacyl-tRNA synthetases"/>
    <property type="match status" value="1"/>
</dbReference>
<dbReference type="InterPro" id="IPR023457">
    <property type="entry name" value="Met-tRNA_synth_2"/>
</dbReference>
<comment type="catalytic activity">
    <reaction evidence="7">
        <text>tRNA(Met) + L-methionine + ATP = L-methionyl-tRNA(Met) + AMP + diphosphate</text>
        <dbReference type="Rhea" id="RHEA:13481"/>
        <dbReference type="Rhea" id="RHEA-COMP:9667"/>
        <dbReference type="Rhea" id="RHEA-COMP:9698"/>
        <dbReference type="ChEBI" id="CHEBI:30616"/>
        <dbReference type="ChEBI" id="CHEBI:33019"/>
        <dbReference type="ChEBI" id="CHEBI:57844"/>
        <dbReference type="ChEBI" id="CHEBI:78442"/>
        <dbReference type="ChEBI" id="CHEBI:78530"/>
        <dbReference type="ChEBI" id="CHEBI:456215"/>
        <dbReference type="EC" id="6.1.1.10"/>
    </reaction>
</comment>
<dbReference type="HAMAP" id="MF_01228">
    <property type="entry name" value="Met_tRNA_synth_type2"/>
    <property type="match status" value="1"/>
</dbReference>
<dbReference type="PANTHER" id="PTHR43326:SF1">
    <property type="entry name" value="METHIONINE--TRNA LIGASE, MITOCHONDRIAL"/>
    <property type="match status" value="1"/>
</dbReference>
<keyword evidence="7" id="KW-0479">Metal-binding</keyword>
<evidence type="ECO:0000256" key="5">
    <source>
        <dbReference type="ARBA" id="ARBA00022917"/>
    </source>
</evidence>
<dbReference type="NCBIfam" id="NF008900">
    <property type="entry name" value="PRK12267.1"/>
    <property type="match status" value="1"/>
</dbReference>
<organism evidence="11 12">
    <name type="scientific">Solirubrobacter deserti</name>
    <dbReference type="NCBI Taxonomy" id="2282478"/>
    <lineage>
        <taxon>Bacteria</taxon>
        <taxon>Bacillati</taxon>
        <taxon>Actinomycetota</taxon>
        <taxon>Thermoleophilia</taxon>
        <taxon>Solirubrobacterales</taxon>
        <taxon>Solirubrobacteraceae</taxon>
        <taxon>Solirubrobacter</taxon>
    </lineage>
</organism>
<keyword evidence="3 7" id="KW-0547">Nucleotide-binding</keyword>
<feature type="short sequence motif" description="'HIGH' region" evidence="7">
    <location>
        <begin position="10"/>
        <end position="20"/>
    </location>
</feature>
<keyword evidence="4 7" id="KW-0067">ATP-binding</keyword>
<dbReference type="RefSeq" id="WP_202956430.1">
    <property type="nucleotide sequence ID" value="NZ_JAPCID010000014.1"/>
</dbReference>
<feature type="binding site" evidence="7">
    <location>
        <position position="143"/>
    </location>
    <ligand>
        <name>Zn(2+)</name>
        <dbReference type="ChEBI" id="CHEBI:29105"/>
    </ligand>
</feature>
<evidence type="ECO:0000256" key="7">
    <source>
        <dbReference type="HAMAP-Rule" id="MF_01228"/>
    </source>
</evidence>
<evidence type="ECO:0000256" key="6">
    <source>
        <dbReference type="ARBA" id="ARBA00023146"/>
    </source>
</evidence>
<comment type="caution">
    <text evidence="11">The sequence shown here is derived from an EMBL/GenBank/DDBJ whole genome shotgun (WGS) entry which is preliminary data.</text>
</comment>
<evidence type="ECO:0000256" key="8">
    <source>
        <dbReference type="SAM" id="MobiDB-lite"/>
    </source>
</evidence>
<keyword evidence="6 7" id="KW-0030">Aminoacyl-tRNA synthetase</keyword>
<comment type="caution">
    <text evidence="7">Lacks conserved residue(s) required for the propagation of feature annotation.</text>
</comment>
<dbReference type="PRINTS" id="PR01041">
    <property type="entry name" value="TRNASYNTHMET"/>
</dbReference>
<feature type="domain" description="Methionyl/Leucyl tRNA synthetase" evidence="9">
    <location>
        <begin position="3"/>
        <end position="357"/>
    </location>
</feature>
<keyword evidence="12" id="KW-1185">Reference proteome</keyword>
<dbReference type="Gene3D" id="3.40.50.620">
    <property type="entry name" value="HUPs"/>
    <property type="match status" value="1"/>
</dbReference>
<evidence type="ECO:0000313" key="12">
    <source>
        <dbReference type="Proteomes" id="UP001147700"/>
    </source>
</evidence>
<evidence type="ECO:0000256" key="2">
    <source>
        <dbReference type="ARBA" id="ARBA00022598"/>
    </source>
</evidence>
<dbReference type="InterPro" id="IPR041872">
    <property type="entry name" value="Anticodon_Met"/>
</dbReference>
<protein>
    <recommendedName>
        <fullName evidence="7">Methionine--tRNA ligase</fullName>
        <ecNumber evidence="7">6.1.1.10</ecNumber>
    </recommendedName>
    <alternativeName>
        <fullName evidence="7">Methionyl-tRNA synthetase</fullName>
        <shortName evidence="7">MetRS</shortName>
    </alternativeName>
</protein>
<feature type="domain" description="Methionyl-tRNA synthetase anticodon-binding" evidence="10">
    <location>
        <begin position="373"/>
        <end position="473"/>
    </location>
</feature>
<feature type="binding site" evidence="7">
    <location>
        <position position="146"/>
    </location>
    <ligand>
        <name>Zn(2+)</name>
        <dbReference type="ChEBI" id="CHEBI:29105"/>
    </ligand>
</feature>
<sequence length="499" mass="56495">MAYYVTTPIYYVNAAPHLGHAYTTIGADILARHMRQRGEEVFFLTGTDEHGEPVAQAAEKLGMTPKELADKNAERFLALGPRLNTTNDFFIRTSDPRHKRRVQDVMQRIHDNGFTYKGAYEGLYCPRCADFKTEQEIGPDQTCPIHKIPLEHQSEENWFFKLSAFQERLEALYADRPGFVAPRSRYNEALSFIQGGLNDVSLSRSKLTWGVEVPWDEGHVFYVWFDALLNYYTALSFAREGEDLTDTFWPAFHIIGKDILKFHAVFWPAMLMAADIEVPREIFIHGFLLLNGEKMSKSLGNVLDPFEVIDRFGTDALRYYCFREVSFGQDGSVSTGGFEERYTSELANDFGNLASRATNMVARYCDGAAPTAELDPLLASDFEGLLDEVKALLDKAEVTQALDRIWQRVRRLNRYVEETQPWQLAKDETQAERLQVVLRSLAEGLRVVTVLLVPYIPESTEKLLAALGTPDTDLEGARYGAHPGGQPVEKVAPLFPKPE</sequence>
<gene>
    <name evidence="7 11" type="primary">metG</name>
    <name evidence="11" type="ORF">OJ962_11840</name>
</gene>
<reference evidence="11" key="1">
    <citation type="submission" date="2022-10" db="EMBL/GenBank/DDBJ databases">
        <title>The WGS of Solirubrobacter sp. CPCC 204708.</title>
        <authorList>
            <person name="Jiang Z."/>
        </authorList>
    </citation>
    <scope>NUCLEOTIDE SEQUENCE</scope>
    <source>
        <strain evidence="11">CPCC 204708</strain>
    </source>
</reference>
<feature type="region of interest" description="Disordered" evidence="8">
    <location>
        <begin position="478"/>
        <end position="499"/>
    </location>
</feature>
<dbReference type="PANTHER" id="PTHR43326">
    <property type="entry name" value="METHIONYL-TRNA SYNTHETASE"/>
    <property type="match status" value="1"/>
</dbReference>
<dbReference type="CDD" id="cd00814">
    <property type="entry name" value="MetRS_core"/>
    <property type="match status" value="1"/>
</dbReference>
<dbReference type="Pfam" id="PF09334">
    <property type="entry name" value="tRNA-synt_1g"/>
    <property type="match status" value="1"/>
</dbReference>
<comment type="cofactor">
    <cofactor evidence="7">
        <name>Zn(2+)</name>
        <dbReference type="ChEBI" id="CHEBI:29105"/>
    </cofactor>
    <text evidence="7">Binds 1 zinc ion per subunit.</text>
</comment>
<dbReference type="InterPro" id="IPR015413">
    <property type="entry name" value="Methionyl/Leucyl_tRNA_Synth"/>
</dbReference>
<feature type="short sequence motif" description="'KMSKS' region" evidence="7">
    <location>
        <begin position="294"/>
        <end position="298"/>
    </location>
</feature>
<keyword evidence="5 7" id="KW-0648">Protein biosynthesis</keyword>
<dbReference type="InterPro" id="IPR014729">
    <property type="entry name" value="Rossmann-like_a/b/a_fold"/>
</dbReference>
<dbReference type="Pfam" id="PF19303">
    <property type="entry name" value="Anticodon_3"/>
    <property type="match status" value="1"/>
</dbReference>
<dbReference type="InterPro" id="IPR014758">
    <property type="entry name" value="Met-tRNA_synth"/>
</dbReference>
<dbReference type="InterPro" id="IPR033911">
    <property type="entry name" value="MetRS_core"/>
</dbReference>
<keyword evidence="7" id="KW-0862">Zinc</keyword>
<dbReference type="EMBL" id="JAPCID010000014">
    <property type="protein sequence ID" value="MDA0138193.1"/>
    <property type="molecule type" value="Genomic_DNA"/>
</dbReference>
<keyword evidence="2 7" id="KW-0436">Ligase</keyword>
<dbReference type="InterPro" id="IPR009080">
    <property type="entry name" value="tRNAsynth_Ia_anticodon-bd"/>
</dbReference>
<evidence type="ECO:0000256" key="1">
    <source>
        <dbReference type="ARBA" id="ARBA00003314"/>
    </source>
</evidence>
<feature type="binding site" evidence="7">
    <location>
        <position position="128"/>
    </location>
    <ligand>
        <name>Zn(2+)</name>
        <dbReference type="ChEBI" id="CHEBI:29105"/>
    </ligand>
</feature>
<evidence type="ECO:0000256" key="3">
    <source>
        <dbReference type="ARBA" id="ARBA00022741"/>
    </source>
</evidence>
<name>A0ABT4RI90_9ACTN</name>
<comment type="subunit">
    <text evidence="7">Monomer.</text>
</comment>
<evidence type="ECO:0000256" key="4">
    <source>
        <dbReference type="ARBA" id="ARBA00022840"/>
    </source>
</evidence>
<dbReference type="Gene3D" id="1.10.730.10">
    <property type="entry name" value="Isoleucyl-tRNA Synthetase, Domain 1"/>
    <property type="match status" value="1"/>
</dbReference>
<comment type="subcellular location">
    <subcellularLocation>
        <location evidence="7">Cytoplasm</location>
    </subcellularLocation>
</comment>